<keyword evidence="3" id="KW-0813">Transport</keyword>
<keyword evidence="8 10" id="KW-0406">Ion transport</keyword>
<feature type="transmembrane region" description="Helical" evidence="10">
    <location>
        <begin position="12"/>
        <end position="32"/>
    </location>
</feature>
<feature type="transmembrane region" description="Helical" evidence="10">
    <location>
        <begin position="466"/>
        <end position="483"/>
    </location>
</feature>
<dbReference type="GO" id="GO:0016020">
    <property type="term" value="C:membrane"/>
    <property type="evidence" value="ECO:0000318"/>
    <property type="project" value="GO_Central"/>
</dbReference>
<evidence type="ECO:0000256" key="6">
    <source>
        <dbReference type="ARBA" id="ARBA00022958"/>
    </source>
</evidence>
<evidence type="ECO:0000259" key="11">
    <source>
        <dbReference type="Pfam" id="PF02705"/>
    </source>
</evidence>
<proteinExistence type="inferred from homology"/>
<keyword evidence="4 10" id="KW-0633">Potassium transport</keyword>
<comment type="function">
    <text evidence="10">Potassium transporter.</text>
</comment>
<evidence type="ECO:0000256" key="8">
    <source>
        <dbReference type="ARBA" id="ARBA00023065"/>
    </source>
</evidence>
<dbReference type="NCBIfam" id="TIGR00794">
    <property type="entry name" value="kup"/>
    <property type="match status" value="1"/>
</dbReference>
<dbReference type="Proteomes" id="UP000008311">
    <property type="component" value="Unassembled WGS sequence"/>
</dbReference>
<feature type="transmembrane region" description="Helical" evidence="10">
    <location>
        <begin position="52"/>
        <end position="72"/>
    </location>
</feature>
<evidence type="ECO:0000313" key="13">
    <source>
        <dbReference type="EMBL" id="EEF51272.1"/>
    </source>
</evidence>
<dbReference type="InParanoid" id="B9RCK1"/>
<evidence type="ECO:0000256" key="5">
    <source>
        <dbReference type="ARBA" id="ARBA00022692"/>
    </source>
</evidence>
<dbReference type="FunCoup" id="B9RCK1">
    <property type="interactions" value="345"/>
</dbReference>
<feature type="transmembrane region" description="Helical" evidence="10">
    <location>
        <begin position="257"/>
        <end position="276"/>
    </location>
</feature>
<dbReference type="PANTHER" id="PTHR30540">
    <property type="entry name" value="OSMOTIC STRESS POTASSIUM TRANSPORTER"/>
    <property type="match status" value="1"/>
</dbReference>
<dbReference type="Pfam" id="PF22776">
    <property type="entry name" value="K_trans_C"/>
    <property type="match status" value="1"/>
</dbReference>
<keyword evidence="9 10" id="KW-0472">Membrane</keyword>
<feature type="transmembrane region" description="Helical" evidence="10">
    <location>
        <begin position="410"/>
        <end position="432"/>
    </location>
</feature>
<dbReference type="KEGG" id="rcu:8287540"/>
<feature type="transmembrane region" description="Helical" evidence="10">
    <location>
        <begin position="439"/>
        <end position="460"/>
    </location>
</feature>
<dbReference type="GO" id="GO:0006813">
    <property type="term" value="P:potassium ion transport"/>
    <property type="evidence" value="ECO:0000318"/>
    <property type="project" value="GO_Central"/>
</dbReference>
<keyword evidence="14" id="KW-1185">Reference proteome</keyword>
<feature type="transmembrane region" description="Helical" evidence="10">
    <location>
        <begin position="211"/>
        <end position="231"/>
    </location>
</feature>
<dbReference type="InterPro" id="IPR053951">
    <property type="entry name" value="K_trans_N"/>
</dbReference>
<name>B9RCK1_RICCO</name>
<dbReference type="AlphaFoldDB" id="B9RCK1"/>
<feature type="transmembrane region" description="Helical" evidence="10">
    <location>
        <begin position="328"/>
        <end position="355"/>
    </location>
</feature>
<dbReference type="InterPro" id="IPR053952">
    <property type="entry name" value="K_trans_C"/>
</dbReference>
<evidence type="ECO:0000256" key="7">
    <source>
        <dbReference type="ARBA" id="ARBA00022989"/>
    </source>
</evidence>
<dbReference type="GO" id="GO:0015079">
    <property type="term" value="F:potassium ion transmembrane transporter activity"/>
    <property type="evidence" value="ECO:0000318"/>
    <property type="project" value="GO_Central"/>
</dbReference>
<evidence type="ECO:0000256" key="2">
    <source>
        <dbReference type="ARBA" id="ARBA00008440"/>
    </source>
</evidence>
<reference evidence="14" key="1">
    <citation type="journal article" date="2010" name="Nat. Biotechnol.">
        <title>Draft genome sequence of the oilseed species Ricinus communis.</title>
        <authorList>
            <person name="Chan A.P."/>
            <person name="Crabtree J."/>
            <person name="Zhao Q."/>
            <person name="Lorenzi H."/>
            <person name="Orvis J."/>
            <person name="Puiu D."/>
            <person name="Melake-Berhan A."/>
            <person name="Jones K.M."/>
            <person name="Redman J."/>
            <person name="Chen G."/>
            <person name="Cahoon E.B."/>
            <person name="Gedil M."/>
            <person name="Stanke M."/>
            <person name="Haas B.J."/>
            <person name="Wortman J.R."/>
            <person name="Fraser-Liggett C.M."/>
            <person name="Ravel J."/>
            <person name="Rabinowicz P.D."/>
        </authorList>
    </citation>
    <scope>NUCLEOTIDE SEQUENCE [LARGE SCALE GENOMIC DNA]</scope>
    <source>
        <strain evidence="14">cv. Hale</strain>
    </source>
</reference>
<feature type="transmembrane region" description="Helical" evidence="10">
    <location>
        <begin position="503"/>
        <end position="523"/>
    </location>
</feature>
<evidence type="ECO:0000256" key="4">
    <source>
        <dbReference type="ARBA" id="ARBA00022538"/>
    </source>
</evidence>
<feature type="transmembrane region" description="Helical" evidence="10">
    <location>
        <begin position="543"/>
        <end position="561"/>
    </location>
</feature>
<sequence>MVESKTPRKHVLLLAYQSFGIVFGDLSTSPLYVYKCIFSGRLRRYQTEDTVFGAFSLIFWTLTFFSLFKYVVLMLSVDDNGEGGIFALYSLLCRHAKFCLLPNQQVADEELSAYYSEGHSNRNVAPSQSKKVVERRKKTKTALLLVVLFGASMVIAIGVLTPAISVLSSIEGLQLQANNLHHGMVVLIACIVLIGLFVLQYRGTHRVAFMFAPIVILWLLSIAIIGAYNIIHWNTRIWQALSPYYIYKFFRDTGKDGWISLGGVLLCITGTEVMYAELGQFTASSLRVALFFVVYPCLVLQYMGQAAYVSKNLSAVSMSFYSSIPDSLFWTVFVMAILATIVASQAVVCATFSIVKQCQAYGCFPRIKIVHKVKWLDRQIYIPEINWILMILCLAVIVGSRDINRIGNAYGIALITLIFVTTCLMSLVVNFVWHRSATVALSGFLFFGIIEIIFISSSIMRIPDGGWVPFLLSAVSTFIMFVWHYGSRKKYLNDLHNKVHMKWILSLGSDLGIIRVPGIGLIYTELASGIPASFSHFLTNLPAFYQVIVFVCAKIVPVPYVPQKERYLIGRIGPKSYRMYRCIIRNGYKDVQEKENEYDVENALVMSIAEFIQLEAEGTRSVDGSVDGRMAVVRTSEKFGKRFIISESDGNGESSSSSVAASVSSSRSPALLKLQSIYEQESPQLRHRRRIQLKLSDTKYKDSQVKDELLGLLEAKQAGIAYVIGHSHIKAKWSSPFLKRLLINIFYSFLRKNCRSPAVILDIPHISLIEVGMNYSL</sequence>
<feature type="transmembrane region" description="Helical" evidence="10">
    <location>
        <begin position="180"/>
        <end position="199"/>
    </location>
</feature>
<keyword evidence="7 10" id="KW-1133">Transmembrane helix</keyword>
<dbReference type="eggNOG" id="ENOG502QSBW">
    <property type="taxonomic scope" value="Eukaryota"/>
</dbReference>
<organism evidence="13 14">
    <name type="scientific">Ricinus communis</name>
    <name type="common">Castor bean</name>
    <dbReference type="NCBI Taxonomy" id="3988"/>
    <lineage>
        <taxon>Eukaryota</taxon>
        <taxon>Viridiplantae</taxon>
        <taxon>Streptophyta</taxon>
        <taxon>Embryophyta</taxon>
        <taxon>Tracheophyta</taxon>
        <taxon>Spermatophyta</taxon>
        <taxon>Magnoliopsida</taxon>
        <taxon>eudicotyledons</taxon>
        <taxon>Gunneridae</taxon>
        <taxon>Pentapetalae</taxon>
        <taxon>rosids</taxon>
        <taxon>fabids</taxon>
        <taxon>Malpighiales</taxon>
        <taxon>Euphorbiaceae</taxon>
        <taxon>Acalyphoideae</taxon>
        <taxon>Acalypheae</taxon>
        <taxon>Ricinus</taxon>
    </lineage>
</organism>
<evidence type="ECO:0000256" key="9">
    <source>
        <dbReference type="ARBA" id="ARBA00023136"/>
    </source>
</evidence>
<evidence type="ECO:0000256" key="10">
    <source>
        <dbReference type="RuleBase" id="RU321113"/>
    </source>
</evidence>
<dbReference type="InterPro" id="IPR003855">
    <property type="entry name" value="K+_transporter"/>
</dbReference>
<feature type="domain" description="K+ potassium transporter integral membrane" evidence="11">
    <location>
        <begin position="14"/>
        <end position="505"/>
    </location>
</feature>
<dbReference type="EMBL" id="EQ973774">
    <property type="protein sequence ID" value="EEF51272.1"/>
    <property type="molecule type" value="Genomic_DNA"/>
</dbReference>
<evidence type="ECO:0000259" key="12">
    <source>
        <dbReference type="Pfam" id="PF22776"/>
    </source>
</evidence>
<keyword evidence="5 10" id="KW-0812">Transmembrane</keyword>
<protein>
    <recommendedName>
        <fullName evidence="10">Potassium transporter</fullName>
    </recommendedName>
</protein>
<feature type="domain" description="K+ potassium transporter C-terminal" evidence="12">
    <location>
        <begin position="517"/>
        <end position="776"/>
    </location>
</feature>
<comment type="caution">
    <text evidence="10">Lacks conserved residue(s) required for the propagation of feature annotation.</text>
</comment>
<dbReference type="PANTHER" id="PTHR30540:SF108">
    <property type="entry name" value="POTASSIUM TRANSPORTER 3"/>
    <property type="match status" value="1"/>
</dbReference>
<feature type="transmembrane region" description="Helical" evidence="10">
    <location>
        <begin position="376"/>
        <end position="398"/>
    </location>
</feature>
<comment type="similarity">
    <text evidence="2 10">Belongs to the HAK/KUP transporter (TC 2.A.72.3) family.</text>
</comment>
<comment type="subcellular location">
    <subcellularLocation>
        <location evidence="1">Cell membrane</location>
        <topology evidence="1">Multi-pass membrane protein</topology>
    </subcellularLocation>
    <subcellularLocation>
        <location evidence="10">Membrane</location>
        <topology evidence="10">Multi-pass membrane protein</topology>
    </subcellularLocation>
</comment>
<feature type="transmembrane region" description="Helical" evidence="10">
    <location>
        <begin position="288"/>
        <end position="308"/>
    </location>
</feature>
<evidence type="ECO:0000256" key="1">
    <source>
        <dbReference type="ARBA" id="ARBA00004651"/>
    </source>
</evidence>
<accession>B9RCK1</accession>
<dbReference type="STRING" id="3988.B9RCK1"/>
<dbReference type="OrthoDB" id="504708at2759"/>
<dbReference type="Pfam" id="PF02705">
    <property type="entry name" value="K_trans"/>
    <property type="match status" value="1"/>
</dbReference>
<dbReference type="GO" id="GO:0005886">
    <property type="term" value="C:plasma membrane"/>
    <property type="evidence" value="ECO:0007669"/>
    <property type="project" value="UniProtKB-SubCell"/>
</dbReference>
<gene>
    <name evidence="13" type="ORF">RCOM_1689440</name>
</gene>
<feature type="transmembrane region" description="Helical" evidence="10">
    <location>
        <begin position="141"/>
        <end position="160"/>
    </location>
</feature>
<evidence type="ECO:0000256" key="3">
    <source>
        <dbReference type="ARBA" id="ARBA00022448"/>
    </source>
</evidence>
<evidence type="ECO:0000313" key="14">
    <source>
        <dbReference type="Proteomes" id="UP000008311"/>
    </source>
</evidence>
<keyword evidence="6 10" id="KW-0630">Potassium</keyword>